<evidence type="ECO:0000313" key="12">
    <source>
        <dbReference type="Proteomes" id="UP001253458"/>
    </source>
</evidence>
<evidence type="ECO:0000256" key="5">
    <source>
        <dbReference type="ARBA" id="ARBA00023004"/>
    </source>
</evidence>
<feature type="domain" description="Cytochrome c" evidence="8">
    <location>
        <begin position="55"/>
        <end position="140"/>
    </location>
</feature>
<dbReference type="GO" id="GO:0009055">
    <property type="term" value="F:electron transfer activity"/>
    <property type="evidence" value="ECO:0007669"/>
    <property type="project" value="InterPro"/>
</dbReference>
<dbReference type="GO" id="GO:0005506">
    <property type="term" value="F:iron ion binding"/>
    <property type="evidence" value="ECO:0007669"/>
    <property type="project" value="InterPro"/>
</dbReference>
<keyword evidence="7" id="KW-0812">Transmembrane</keyword>
<keyword evidence="5 6" id="KW-0408">Iron</keyword>
<accession>A0AAJ2BUC1</accession>
<evidence type="ECO:0000313" key="9">
    <source>
        <dbReference type="EMBL" id="MDR6768319.1"/>
    </source>
</evidence>
<evidence type="ECO:0000256" key="7">
    <source>
        <dbReference type="SAM" id="Phobius"/>
    </source>
</evidence>
<proteinExistence type="predicted"/>
<protein>
    <submittedName>
        <fullName evidence="9">Cytochrome c551/c552</fullName>
    </submittedName>
</protein>
<dbReference type="InterPro" id="IPR036909">
    <property type="entry name" value="Cyt_c-like_dom_sf"/>
</dbReference>
<dbReference type="Gene3D" id="1.10.760.10">
    <property type="entry name" value="Cytochrome c-like domain"/>
    <property type="match status" value="1"/>
</dbReference>
<feature type="binding site" description="covalent" evidence="6">
    <location>
        <position position="118"/>
    </location>
    <ligand>
        <name>heme c</name>
        <dbReference type="ChEBI" id="CHEBI:61717"/>
    </ligand>
</feature>
<evidence type="ECO:0000313" key="11">
    <source>
        <dbReference type="Proteomes" id="UP001249076"/>
    </source>
</evidence>
<evidence type="ECO:0000259" key="8">
    <source>
        <dbReference type="PROSITE" id="PS51007"/>
    </source>
</evidence>
<keyword evidence="7" id="KW-1133">Transmembrane helix</keyword>
<comment type="PTM">
    <text evidence="6">Binds 1 heme c group covalently per subunit.</text>
</comment>
<comment type="caution">
    <text evidence="9">The sequence shown here is derived from an EMBL/GenBank/DDBJ whole genome shotgun (WGS) entry which is preliminary data.</text>
</comment>
<evidence type="ECO:0000256" key="6">
    <source>
        <dbReference type="PIRSR" id="PIRSR602324-1"/>
    </source>
</evidence>
<dbReference type="EMBL" id="JAVDTS010000003">
    <property type="protein sequence ID" value="MDR6837651.1"/>
    <property type="molecule type" value="Genomic_DNA"/>
</dbReference>
<feature type="binding site" description="covalent" evidence="6">
    <location>
        <position position="73"/>
    </location>
    <ligand>
        <name>heme c</name>
        <dbReference type="ChEBI" id="CHEBI:61717"/>
    </ligand>
</feature>
<reference evidence="9 11" key="1">
    <citation type="submission" date="2023-07" db="EMBL/GenBank/DDBJ databases">
        <title>Sorghum-associated microbial communities from plants grown in Nebraska, USA.</title>
        <authorList>
            <person name="Schachtman D."/>
        </authorList>
    </citation>
    <scope>NUCLEOTIDE SEQUENCE</scope>
    <source>
        <strain evidence="10 11">BE105</strain>
        <strain evidence="9">BE69</strain>
    </source>
</reference>
<keyword evidence="2 6" id="KW-0349">Heme</keyword>
<evidence type="ECO:0000256" key="2">
    <source>
        <dbReference type="ARBA" id="ARBA00022617"/>
    </source>
</evidence>
<keyword evidence="7" id="KW-0472">Membrane</keyword>
<dbReference type="InterPro" id="IPR009056">
    <property type="entry name" value="Cyt_c-like_dom"/>
</dbReference>
<evidence type="ECO:0000256" key="1">
    <source>
        <dbReference type="ARBA" id="ARBA00022448"/>
    </source>
</evidence>
<evidence type="ECO:0000256" key="4">
    <source>
        <dbReference type="ARBA" id="ARBA00022982"/>
    </source>
</evidence>
<evidence type="ECO:0000313" key="10">
    <source>
        <dbReference type="EMBL" id="MDR6837651.1"/>
    </source>
</evidence>
<gene>
    <name evidence="9" type="ORF">J2W88_003621</name>
    <name evidence="10" type="ORF">J2W93_002489</name>
</gene>
<sequence length="159" mass="17111">MMHRDDETPPPRPRWLGWALMGFMALVVLGMLNLGWRMLQPVSGAGGQDSAASTPAASAGFRLVEASDCLRCHGMERHYVGPSFQQIAARYRDRADAVDYLAGKIRNGSVGAWGRTVMPRHPQVTEAQAREMAQWLVSLPVPSVAAPGASASEAASAPR</sequence>
<dbReference type="SUPFAM" id="SSF46626">
    <property type="entry name" value="Cytochrome c"/>
    <property type="match status" value="1"/>
</dbReference>
<dbReference type="AlphaFoldDB" id="A0AAJ2BUC1"/>
<keyword evidence="11" id="KW-1185">Reference proteome</keyword>
<dbReference type="Proteomes" id="UP001253458">
    <property type="component" value="Unassembled WGS sequence"/>
</dbReference>
<dbReference type="GO" id="GO:0020037">
    <property type="term" value="F:heme binding"/>
    <property type="evidence" value="ECO:0007669"/>
    <property type="project" value="InterPro"/>
</dbReference>
<feature type="transmembrane region" description="Helical" evidence="7">
    <location>
        <begin position="15"/>
        <end position="36"/>
    </location>
</feature>
<dbReference type="Pfam" id="PF00034">
    <property type="entry name" value="Cytochrom_C"/>
    <property type="match status" value="1"/>
</dbReference>
<evidence type="ECO:0000256" key="3">
    <source>
        <dbReference type="ARBA" id="ARBA00022723"/>
    </source>
</evidence>
<name>A0AAJ2BUC1_ACIDE</name>
<dbReference type="InterPro" id="IPR002324">
    <property type="entry name" value="Cyt_c_ID"/>
</dbReference>
<organism evidence="9 12">
    <name type="scientific">Acidovorax delafieldii</name>
    <name type="common">Pseudomonas delafieldii</name>
    <dbReference type="NCBI Taxonomy" id="47920"/>
    <lineage>
        <taxon>Bacteria</taxon>
        <taxon>Pseudomonadati</taxon>
        <taxon>Pseudomonadota</taxon>
        <taxon>Betaproteobacteria</taxon>
        <taxon>Burkholderiales</taxon>
        <taxon>Comamonadaceae</taxon>
        <taxon>Acidovorax</taxon>
    </lineage>
</organism>
<keyword evidence="3 6" id="KW-0479">Metal-binding</keyword>
<dbReference type="EMBL" id="JAVDTL010000005">
    <property type="protein sequence ID" value="MDR6768319.1"/>
    <property type="molecule type" value="Genomic_DNA"/>
</dbReference>
<dbReference type="RefSeq" id="WP_209818225.1">
    <property type="nucleotide sequence ID" value="NZ_JAVDTL010000005.1"/>
</dbReference>
<keyword evidence="4" id="KW-0249">Electron transport</keyword>
<feature type="binding site" description="covalent" evidence="6">
    <location>
        <position position="69"/>
    </location>
    <ligand>
        <name>heme c</name>
        <dbReference type="ChEBI" id="CHEBI:61717"/>
    </ligand>
</feature>
<keyword evidence="1" id="KW-0813">Transport</keyword>
<dbReference type="PROSITE" id="PS51007">
    <property type="entry name" value="CYTC"/>
    <property type="match status" value="1"/>
</dbReference>
<dbReference type="PRINTS" id="PR00606">
    <property type="entry name" value="CYTCHROMECID"/>
</dbReference>
<dbReference type="Proteomes" id="UP001249076">
    <property type="component" value="Unassembled WGS sequence"/>
</dbReference>